<sequence length="490" mass="54913">MNYSILKYILGYVLKIEAAFMLLPCVTSLIYHEEEGRYFFLVACVCMLLGVLMTYRKPKNTVFYLKEGCLATSLSWIILSLFGAIPFWISGEIPQWENALFETISGFTTTGATVLSNVEGLSHTALIWRSFTHWIGGMGVLVFLLAILPLSGGSSINLMRAESPGPSVGKLVPKVRYTAMILYTIYFGMTVIEFIFLLAGKMPVFDALTTAFGTAGTGGFGIKNDSIMGYSPYIQWVVAIFMILFGINFNFYFYILYRHFRKAISMEEIHYYLAMILIAVTIIFLNVRTMYPTGFEAMTHSVFQVASLATSTGFSTTDFDLWPQTSQTILIIVMFVGACAGSTGGGIKVSRIVIMFKTVLKELNSYIHPKSVRKINVEGKPVDHEVVRSINVFFITFMIIFSLSVFAISFEDEDLVTNFTAVLTTINNMGPGLSKVGPTQNFGHFNVFSKLVLMFDMLAGRLELFPLLILFHPAIWKDSFESHRKKKQKA</sequence>
<evidence type="ECO:0000256" key="1">
    <source>
        <dbReference type="ARBA" id="ARBA00004429"/>
    </source>
</evidence>
<feature type="transmembrane region" description="Helical" evidence="12">
    <location>
        <begin position="68"/>
        <end position="89"/>
    </location>
</feature>
<feature type="transmembrane region" description="Helical" evidence="12">
    <location>
        <begin position="180"/>
        <end position="199"/>
    </location>
</feature>
<feature type="transmembrane region" description="Helical" evidence="12">
    <location>
        <begin position="131"/>
        <end position="150"/>
    </location>
</feature>
<evidence type="ECO:0000256" key="8">
    <source>
        <dbReference type="ARBA" id="ARBA00022958"/>
    </source>
</evidence>
<keyword evidence="7 12" id="KW-0812">Transmembrane</keyword>
<feature type="transmembrane region" description="Helical" evidence="12">
    <location>
        <begin position="269"/>
        <end position="287"/>
    </location>
</feature>
<evidence type="ECO:0000256" key="4">
    <source>
        <dbReference type="ARBA" id="ARBA00022475"/>
    </source>
</evidence>
<evidence type="ECO:0000256" key="3">
    <source>
        <dbReference type="ARBA" id="ARBA00022448"/>
    </source>
</evidence>
<keyword evidence="8" id="KW-0630">Potassium</keyword>
<evidence type="ECO:0000256" key="2">
    <source>
        <dbReference type="ARBA" id="ARBA00009137"/>
    </source>
</evidence>
<keyword evidence="11 12" id="KW-0472">Membrane</keyword>
<feature type="transmembrane region" description="Helical" evidence="12">
    <location>
        <begin position="390"/>
        <end position="410"/>
    </location>
</feature>
<proteinExistence type="inferred from homology"/>
<keyword evidence="6" id="KW-0633">Potassium transport</keyword>
<gene>
    <name evidence="13" type="ORF">H8704_06115</name>
</gene>
<evidence type="ECO:0000256" key="10">
    <source>
        <dbReference type="ARBA" id="ARBA00023065"/>
    </source>
</evidence>
<keyword evidence="9 12" id="KW-1133">Transmembrane helix</keyword>
<evidence type="ECO:0000256" key="7">
    <source>
        <dbReference type="ARBA" id="ARBA00022692"/>
    </source>
</evidence>
<name>A0ABR7N0Q5_9FIRM</name>
<feature type="transmembrane region" description="Helical" evidence="12">
    <location>
        <begin position="328"/>
        <end position="347"/>
    </location>
</feature>
<dbReference type="Pfam" id="PF02386">
    <property type="entry name" value="TrkH"/>
    <property type="match status" value="1"/>
</dbReference>
<evidence type="ECO:0000313" key="13">
    <source>
        <dbReference type="EMBL" id="MBC8562206.1"/>
    </source>
</evidence>
<dbReference type="InterPro" id="IPR003445">
    <property type="entry name" value="Cat_transpt"/>
</dbReference>
<keyword evidence="10" id="KW-0406">Ion transport</keyword>
<dbReference type="Proteomes" id="UP000606193">
    <property type="component" value="Unassembled WGS sequence"/>
</dbReference>
<dbReference type="InterPro" id="IPR004772">
    <property type="entry name" value="TrkH"/>
</dbReference>
<evidence type="ECO:0000256" key="9">
    <source>
        <dbReference type="ARBA" id="ARBA00022989"/>
    </source>
</evidence>
<comment type="subcellular location">
    <subcellularLocation>
        <location evidence="1">Cell inner membrane</location>
        <topology evidence="1">Multi-pass membrane protein</topology>
    </subcellularLocation>
</comment>
<comment type="caution">
    <text evidence="13">The sequence shown here is derived from an EMBL/GenBank/DDBJ whole genome shotgun (WGS) entry which is preliminary data.</text>
</comment>
<evidence type="ECO:0000256" key="6">
    <source>
        <dbReference type="ARBA" id="ARBA00022538"/>
    </source>
</evidence>
<dbReference type="PANTHER" id="PTHR32024">
    <property type="entry name" value="TRK SYSTEM POTASSIUM UPTAKE PROTEIN TRKG-RELATED"/>
    <property type="match status" value="1"/>
</dbReference>
<keyword evidence="14" id="KW-1185">Reference proteome</keyword>
<evidence type="ECO:0000256" key="5">
    <source>
        <dbReference type="ARBA" id="ARBA00022519"/>
    </source>
</evidence>
<protein>
    <submittedName>
        <fullName evidence="13">TrkH family potassium uptake protein</fullName>
    </submittedName>
</protein>
<keyword evidence="5" id="KW-0997">Cell inner membrane</keyword>
<feature type="transmembrane region" description="Helical" evidence="12">
    <location>
        <begin position="12"/>
        <end position="32"/>
    </location>
</feature>
<evidence type="ECO:0000256" key="11">
    <source>
        <dbReference type="ARBA" id="ARBA00023136"/>
    </source>
</evidence>
<dbReference type="PIRSF" id="PIRSF006247">
    <property type="entry name" value="TrkH"/>
    <property type="match status" value="1"/>
</dbReference>
<evidence type="ECO:0000313" key="14">
    <source>
        <dbReference type="Proteomes" id="UP000606193"/>
    </source>
</evidence>
<organism evidence="13 14">
    <name type="scientific">Jutongia huaianensis</name>
    <dbReference type="NCBI Taxonomy" id="2763668"/>
    <lineage>
        <taxon>Bacteria</taxon>
        <taxon>Bacillati</taxon>
        <taxon>Bacillota</taxon>
        <taxon>Clostridia</taxon>
        <taxon>Lachnospirales</taxon>
        <taxon>Lachnospiraceae</taxon>
        <taxon>Jutongia</taxon>
    </lineage>
</organism>
<feature type="transmembrane region" description="Helical" evidence="12">
    <location>
        <begin position="458"/>
        <end position="476"/>
    </location>
</feature>
<dbReference type="PANTHER" id="PTHR32024:SF2">
    <property type="entry name" value="TRK SYSTEM POTASSIUM UPTAKE PROTEIN TRKG-RELATED"/>
    <property type="match status" value="1"/>
</dbReference>
<evidence type="ECO:0000256" key="12">
    <source>
        <dbReference type="SAM" id="Phobius"/>
    </source>
</evidence>
<keyword evidence="3" id="KW-0813">Transport</keyword>
<reference evidence="13 14" key="1">
    <citation type="submission" date="2020-08" db="EMBL/GenBank/DDBJ databases">
        <title>Genome public.</title>
        <authorList>
            <person name="Liu C."/>
            <person name="Sun Q."/>
        </authorList>
    </citation>
    <scope>NUCLEOTIDE SEQUENCE [LARGE SCALE GENOMIC DNA]</scope>
    <source>
        <strain evidence="13 14">NSJ-37</strain>
    </source>
</reference>
<comment type="similarity">
    <text evidence="2">Belongs to the TrkH potassium transport family.</text>
</comment>
<accession>A0ABR7N0Q5</accession>
<feature type="transmembrane region" description="Helical" evidence="12">
    <location>
        <begin position="38"/>
        <end position="56"/>
    </location>
</feature>
<dbReference type="EMBL" id="JACRSX010000005">
    <property type="protein sequence ID" value="MBC8562206.1"/>
    <property type="molecule type" value="Genomic_DNA"/>
</dbReference>
<feature type="transmembrane region" description="Helical" evidence="12">
    <location>
        <begin position="233"/>
        <end position="257"/>
    </location>
</feature>
<dbReference type="RefSeq" id="WP_249297698.1">
    <property type="nucleotide sequence ID" value="NZ_JACRSX010000005.1"/>
</dbReference>
<keyword evidence="4" id="KW-1003">Cell membrane</keyword>